<dbReference type="EMBL" id="PCVM01000070">
    <property type="protein sequence ID" value="PIQ73346.1"/>
    <property type="molecule type" value="Genomic_DNA"/>
</dbReference>
<accession>A0A2M6ITV2</accession>
<reference evidence="1 2" key="1">
    <citation type="submission" date="2017-09" db="EMBL/GenBank/DDBJ databases">
        <title>Depth-based differentiation of microbial function through sediment-hosted aquifers and enrichment of novel symbionts in the deep terrestrial subsurface.</title>
        <authorList>
            <person name="Probst A.J."/>
            <person name="Ladd B."/>
            <person name="Jarett J.K."/>
            <person name="Geller-Mcgrath D.E."/>
            <person name="Sieber C.M."/>
            <person name="Emerson J.B."/>
            <person name="Anantharaman K."/>
            <person name="Thomas B.C."/>
            <person name="Malmstrom R."/>
            <person name="Stieglmeier M."/>
            <person name="Klingl A."/>
            <person name="Woyke T."/>
            <person name="Ryan C.M."/>
            <person name="Banfield J.F."/>
        </authorList>
    </citation>
    <scope>NUCLEOTIDE SEQUENCE [LARGE SCALE GENOMIC DNA]</scope>
    <source>
        <strain evidence="1">CG11_big_fil_rev_8_21_14_0_20_36_8</strain>
    </source>
</reference>
<proteinExistence type="predicted"/>
<evidence type="ECO:0000313" key="2">
    <source>
        <dbReference type="Proteomes" id="UP000231056"/>
    </source>
</evidence>
<sequence length="87" mass="9272">MFERPSFMGALIAGTNGGTIGYTEMTIQGSCAIVSVSTITGTTGTEFAVEATLQDGTIEVSYWTLDGCHICGNHPPLIQNPQIFWSK</sequence>
<organism evidence="1 2">
    <name type="scientific">Candidatus Roizmanbacteria bacterium CG11_big_fil_rev_8_21_14_0_20_36_8</name>
    <dbReference type="NCBI Taxonomy" id="1974856"/>
    <lineage>
        <taxon>Bacteria</taxon>
        <taxon>Candidatus Roizmaniibacteriota</taxon>
    </lineage>
</organism>
<protein>
    <submittedName>
        <fullName evidence="1">Uncharacterized protein</fullName>
    </submittedName>
</protein>
<dbReference type="Proteomes" id="UP000231056">
    <property type="component" value="Unassembled WGS sequence"/>
</dbReference>
<gene>
    <name evidence="1" type="ORF">COV58_03000</name>
</gene>
<evidence type="ECO:0000313" key="1">
    <source>
        <dbReference type="EMBL" id="PIQ73346.1"/>
    </source>
</evidence>
<dbReference type="AlphaFoldDB" id="A0A2M6ITV2"/>
<comment type="caution">
    <text evidence="1">The sequence shown here is derived from an EMBL/GenBank/DDBJ whole genome shotgun (WGS) entry which is preliminary data.</text>
</comment>
<name>A0A2M6ITV2_9BACT</name>